<keyword evidence="4" id="KW-0812">Transmembrane</keyword>
<accession>A0ABQ7LYZ2</accession>
<organism evidence="5 6">
    <name type="scientific">Brassica rapa subsp. trilocularis</name>
    <dbReference type="NCBI Taxonomy" id="1813537"/>
    <lineage>
        <taxon>Eukaryota</taxon>
        <taxon>Viridiplantae</taxon>
        <taxon>Streptophyta</taxon>
        <taxon>Embryophyta</taxon>
        <taxon>Tracheophyta</taxon>
        <taxon>Spermatophyta</taxon>
        <taxon>Magnoliopsida</taxon>
        <taxon>eudicotyledons</taxon>
        <taxon>Gunneridae</taxon>
        <taxon>Pentapetalae</taxon>
        <taxon>rosids</taxon>
        <taxon>malvids</taxon>
        <taxon>Brassicales</taxon>
        <taxon>Brassicaceae</taxon>
        <taxon>Brassiceae</taxon>
        <taxon>Brassica</taxon>
    </lineage>
</organism>
<comment type="similarity">
    <text evidence="1">Belongs to the ARG7 family.</text>
</comment>
<evidence type="ECO:0000256" key="1">
    <source>
        <dbReference type="ARBA" id="ARBA00006974"/>
    </source>
</evidence>
<feature type="transmembrane region" description="Helical" evidence="4">
    <location>
        <begin position="630"/>
        <end position="649"/>
    </location>
</feature>
<keyword evidence="2" id="KW-0217">Developmental protein</keyword>
<feature type="transmembrane region" description="Helical" evidence="4">
    <location>
        <begin position="549"/>
        <end position="574"/>
    </location>
</feature>
<evidence type="ECO:0000256" key="3">
    <source>
        <dbReference type="ARBA" id="ARBA00022604"/>
    </source>
</evidence>
<sequence>MVNTKKLLKMAKKWQQRAALHRKRISFQRSSITTSSPATEKGCFVVYTVDKTHFSFPISFLSNSVFQELLKISEEEFGLQAGGPITLPFDSVFLEYLIKLIERQMDGDTEKALLISVSSARCSLHCSLQQQEQQSSTNQQLLIMMNPKKLMKMAKKWQQRAALSRKRISFQRSSTTTTSTAVEKGCFVVYTADNARFAFPLSYLSNPVFQEILKISEEEFGLPSSGPITLPFDSVFLEYLIKLIERRIDGDTERALLMSISSARCSLPCSLQQQEHLLKLIKMAKKWQQRAALHRRRISFHRSKLLKISEEEFGLSAGGPITLPFDSVFVEYLIKLVERRMDGDTEKALLVSISSARCSTLHCSLELQEQQLLKLMKMAKKWQQRAALHRKRISFQRSNAATSSTATEKGCFVVYTADKTRFAFPLSYLSNSVFQELLKISEEEFGLPAGGPITLPFDSVFMDYLIKLIERRMDGDTEKALLMSISSARYTKGQMAGEQMKPVASLLLVLNFCMYVIVLGIGGWAMNRAIDHGFEIGPDLKLPAHFSPIYFPMGNAATGFFVVFALLAGVVGAASTISGLSHIRSWTAGSLPAAAAAATIAWTLTVLAMGFAWKEIELHVRNARLRTMEAFLIILSVTQLLYIAAVHGVRRPA</sequence>
<dbReference type="Proteomes" id="UP000823674">
    <property type="component" value="Chromosome A08"/>
</dbReference>
<comment type="caution">
    <text evidence="5">The sequence shown here is derived from an EMBL/GenBank/DDBJ whole genome shotgun (WGS) entry which is preliminary data.</text>
</comment>
<name>A0ABQ7LYZ2_BRACM</name>
<keyword evidence="4" id="KW-0472">Membrane</keyword>
<keyword evidence="3" id="KW-0341">Growth regulation</keyword>
<reference evidence="5 6" key="1">
    <citation type="submission" date="2021-03" db="EMBL/GenBank/DDBJ databases">
        <authorList>
            <person name="King G.J."/>
            <person name="Bancroft I."/>
            <person name="Baten A."/>
            <person name="Bloomfield J."/>
            <person name="Borpatragohain P."/>
            <person name="He Z."/>
            <person name="Irish N."/>
            <person name="Irwin J."/>
            <person name="Liu K."/>
            <person name="Mauleon R.P."/>
            <person name="Moore J."/>
            <person name="Morris R."/>
            <person name="Ostergaard L."/>
            <person name="Wang B."/>
            <person name="Wells R."/>
        </authorList>
    </citation>
    <scope>NUCLEOTIDE SEQUENCE [LARGE SCALE GENOMIC DNA]</scope>
    <source>
        <strain evidence="5">R-o-18</strain>
        <tissue evidence="5">Leaf</tissue>
    </source>
</reference>
<dbReference type="PANTHER" id="PTHR31175:SF59">
    <property type="entry name" value="AUXIN-RESPONSIVE PROTEIN"/>
    <property type="match status" value="1"/>
</dbReference>
<keyword evidence="4" id="KW-1133">Transmembrane helix</keyword>
<evidence type="ECO:0000313" key="6">
    <source>
        <dbReference type="Proteomes" id="UP000823674"/>
    </source>
</evidence>
<dbReference type="InterPro" id="IPR003676">
    <property type="entry name" value="SAUR_fam"/>
</dbReference>
<evidence type="ECO:0000256" key="4">
    <source>
        <dbReference type="SAM" id="Phobius"/>
    </source>
</evidence>
<dbReference type="PANTHER" id="PTHR31175">
    <property type="entry name" value="AUXIN-RESPONSIVE FAMILY PROTEIN"/>
    <property type="match status" value="1"/>
</dbReference>
<dbReference type="InterPro" id="IPR008390">
    <property type="entry name" value="AWPM-19"/>
</dbReference>
<protein>
    <submittedName>
        <fullName evidence="5">Uncharacterized protein</fullName>
    </submittedName>
</protein>
<dbReference type="Pfam" id="PF05512">
    <property type="entry name" value="AWPM-19"/>
    <property type="match status" value="1"/>
</dbReference>
<evidence type="ECO:0000313" key="5">
    <source>
        <dbReference type="EMBL" id="KAG5390366.1"/>
    </source>
</evidence>
<dbReference type="Pfam" id="PF02519">
    <property type="entry name" value="Auxin_inducible"/>
    <property type="match status" value="3"/>
</dbReference>
<feature type="transmembrane region" description="Helical" evidence="4">
    <location>
        <begin position="503"/>
        <end position="525"/>
    </location>
</feature>
<feature type="transmembrane region" description="Helical" evidence="4">
    <location>
        <begin position="586"/>
        <end position="610"/>
    </location>
</feature>
<dbReference type="EMBL" id="JADBGQ010000007">
    <property type="protein sequence ID" value="KAG5390366.1"/>
    <property type="molecule type" value="Genomic_DNA"/>
</dbReference>
<evidence type="ECO:0000256" key="2">
    <source>
        <dbReference type="ARBA" id="ARBA00022473"/>
    </source>
</evidence>
<gene>
    <name evidence="5" type="primary">A08p033240.1_BraROA</name>
    <name evidence="5" type="ORF">IGI04_031907</name>
</gene>
<keyword evidence="6" id="KW-1185">Reference proteome</keyword>
<proteinExistence type="inferred from homology"/>